<sequence>MPDSTAPAGVADPGVRRVNGLSDARFRTELAQCLDVDRWVNALLRERPFADRAALVAAADAHARAITDDEAAAALARHPRIGERAPGADTAAGWSRAEQSGFARDEPAVREAFAAGQAEYERRFGRIYLVCASGLSGAELLDGLRERMGNSPAAEARVVADELRKIALLRVGKVADTP</sequence>
<keyword evidence="9" id="KW-1185">Reference proteome</keyword>
<evidence type="ECO:0000313" key="9">
    <source>
        <dbReference type="Proteomes" id="UP001595923"/>
    </source>
</evidence>
<comment type="caution">
    <text evidence="8">The sequence shown here is derived from an EMBL/GenBank/DDBJ whole genome shotgun (WGS) entry which is preliminary data.</text>
</comment>
<evidence type="ECO:0000256" key="2">
    <source>
        <dbReference type="ARBA" id="ARBA00004754"/>
    </source>
</evidence>
<reference evidence="9" key="1">
    <citation type="journal article" date="2019" name="Int. J. Syst. Evol. Microbiol.">
        <title>The Global Catalogue of Microorganisms (GCM) 10K type strain sequencing project: providing services to taxonomists for standard genome sequencing and annotation.</title>
        <authorList>
            <consortium name="The Broad Institute Genomics Platform"/>
            <consortium name="The Broad Institute Genome Sequencing Center for Infectious Disease"/>
            <person name="Wu L."/>
            <person name="Ma J."/>
        </authorList>
    </citation>
    <scope>NUCLEOTIDE SEQUENCE [LARGE SCALE GENOMIC DNA]</scope>
    <source>
        <strain evidence="9">XZYJ18</strain>
    </source>
</reference>
<dbReference type="Gene3D" id="1.10.3330.10">
    <property type="entry name" value="Oxo-4-hydroxy-4-carboxy-5-ureidoimidazoline decarboxylase"/>
    <property type="match status" value="1"/>
</dbReference>
<evidence type="ECO:0000313" key="8">
    <source>
        <dbReference type="EMBL" id="MFC4560879.1"/>
    </source>
</evidence>
<evidence type="ECO:0000256" key="3">
    <source>
        <dbReference type="ARBA" id="ARBA00012257"/>
    </source>
</evidence>
<comment type="catalytic activity">
    <reaction evidence="1">
        <text>5-hydroxy-2-oxo-4-ureido-2,5-dihydro-1H-imidazole-5-carboxylate + H(+) = (S)-allantoin + CO2</text>
        <dbReference type="Rhea" id="RHEA:26301"/>
        <dbReference type="ChEBI" id="CHEBI:15378"/>
        <dbReference type="ChEBI" id="CHEBI:15678"/>
        <dbReference type="ChEBI" id="CHEBI:16526"/>
        <dbReference type="ChEBI" id="CHEBI:58639"/>
        <dbReference type="EC" id="4.1.1.97"/>
    </reaction>
</comment>
<dbReference type="EC" id="4.1.1.97" evidence="3"/>
<keyword evidence="4" id="KW-0659">Purine metabolism</keyword>
<evidence type="ECO:0000256" key="5">
    <source>
        <dbReference type="ARBA" id="ARBA00022793"/>
    </source>
</evidence>
<name>A0ABV9DPQ0_9ACTN</name>
<dbReference type="Pfam" id="PF09349">
    <property type="entry name" value="OHCU_decarbox"/>
    <property type="match status" value="1"/>
</dbReference>
<accession>A0ABV9DPQ0</accession>
<evidence type="ECO:0000256" key="6">
    <source>
        <dbReference type="ARBA" id="ARBA00023239"/>
    </source>
</evidence>
<keyword evidence="5" id="KW-0210">Decarboxylase</keyword>
<feature type="domain" description="Oxo-4-hydroxy-4-carboxy-5-ureidoimidazoline decarboxylase" evidence="7">
    <location>
        <begin position="19"/>
        <end position="171"/>
    </location>
</feature>
<evidence type="ECO:0000256" key="4">
    <source>
        <dbReference type="ARBA" id="ARBA00022631"/>
    </source>
</evidence>
<dbReference type="RefSeq" id="WP_378571398.1">
    <property type="nucleotide sequence ID" value="NZ_JBHSFQ010000002.1"/>
</dbReference>
<dbReference type="InterPro" id="IPR017595">
    <property type="entry name" value="OHCU_decarboxylase-2"/>
</dbReference>
<dbReference type="Proteomes" id="UP001595923">
    <property type="component" value="Unassembled WGS sequence"/>
</dbReference>
<keyword evidence="6 8" id="KW-0456">Lyase</keyword>
<dbReference type="NCBIfam" id="TIGR03180">
    <property type="entry name" value="UraD_2"/>
    <property type="match status" value="1"/>
</dbReference>
<dbReference type="InterPro" id="IPR036778">
    <property type="entry name" value="OHCU_decarboxylase_sf"/>
</dbReference>
<gene>
    <name evidence="8" type="primary">uraD</name>
    <name evidence="8" type="ORF">ACFO4E_03295</name>
</gene>
<organism evidence="8 9">
    <name type="scientific">Nocardiopsis mangrovi</name>
    <dbReference type="NCBI Taxonomy" id="1179818"/>
    <lineage>
        <taxon>Bacteria</taxon>
        <taxon>Bacillati</taxon>
        <taxon>Actinomycetota</taxon>
        <taxon>Actinomycetes</taxon>
        <taxon>Streptosporangiales</taxon>
        <taxon>Nocardiopsidaceae</taxon>
        <taxon>Nocardiopsis</taxon>
    </lineage>
</organism>
<protein>
    <recommendedName>
        <fullName evidence="3">2-oxo-4-hydroxy-4-carboxy-5-ureidoimidazoline decarboxylase</fullName>
        <ecNumber evidence="3">4.1.1.97</ecNumber>
    </recommendedName>
</protein>
<dbReference type="EMBL" id="JBHSFQ010000002">
    <property type="protein sequence ID" value="MFC4560879.1"/>
    <property type="molecule type" value="Genomic_DNA"/>
</dbReference>
<comment type="pathway">
    <text evidence="2">Purine metabolism; urate degradation; (S)-allantoin from urate: step 3/3.</text>
</comment>
<dbReference type="SUPFAM" id="SSF158694">
    <property type="entry name" value="UraD-Like"/>
    <property type="match status" value="1"/>
</dbReference>
<dbReference type="NCBIfam" id="NF010372">
    <property type="entry name" value="PRK13798.1"/>
    <property type="match status" value="1"/>
</dbReference>
<dbReference type="PANTHER" id="PTHR43466:SF1">
    <property type="entry name" value="2-OXO-4-HYDROXY-4-CARBOXY-5-UREIDOIMIDAZOLINE DECARBOXYLASE-RELATED"/>
    <property type="match status" value="1"/>
</dbReference>
<evidence type="ECO:0000256" key="1">
    <source>
        <dbReference type="ARBA" id="ARBA00001163"/>
    </source>
</evidence>
<dbReference type="InterPro" id="IPR018020">
    <property type="entry name" value="OHCU_decarboxylase"/>
</dbReference>
<dbReference type="PANTHER" id="PTHR43466">
    <property type="entry name" value="2-OXO-4-HYDROXY-4-CARBOXY-5-UREIDOIMIDAZOLINE DECARBOXYLASE-RELATED"/>
    <property type="match status" value="1"/>
</dbReference>
<proteinExistence type="predicted"/>
<evidence type="ECO:0000259" key="7">
    <source>
        <dbReference type="Pfam" id="PF09349"/>
    </source>
</evidence>
<dbReference type="GO" id="GO:0051997">
    <property type="term" value="F:2-oxo-4-hydroxy-4-carboxy-5-ureidoimidazoline decarboxylase activity"/>
    <property type="evidence" value="ECO:0007669"/>
    <property type="project" value="UniProtKB-EC"/>
</dbReference>